<organism evidence="13 14">
    <name type="scientific">Takifugu flavidus</name>
    <name type="common">sansaifugu</name>
    <dbReference type="NCBI Taxonomy" id="433684"/>
    <lineage>
        <taxon>Eukaryota</taxon>
        <taxon>Metazoa</taxon>
        <taxon>Chordata</taxon>
        <taxon>Craniata</taxon>
        <taxon>Vertebrata</taxon>
        <taxon>Euteleostomi</taxon>
        <taxon>Actinopterygii</taxon>
        <taxon>Neopterygii</taxon>
        <taxon>Teleostei</taxon>
        <taxon>Neoteleostei</taxon>
        <taxon>Acanthomorphata</taxon>
        <taxon>Eupercaria</taxon>
        <taxon>Tetraodontiformes</taxon>
        <taxon>Tetradontoidea</taxon>
        <taxon>Tetraodontidae</taxon>
        <taxon>Takifugu</taxon>
    </lineage>
</organism>
<evidence type="ECO:0000256" key="8">
    <source>
        <dbReference type="PROSITE-ProRule" id="PRU00206"/>
    </source>
</evidence>
<evidence type="ECO:0000256" key="3">
    <source>
        <dbReference type="ARBA" id="ARBA00022703"/>
    </source>
</evidence>
<evidence type="ECO:0000256" key="5">
    <source>
        <dbReference type="ARBA" id="ARBA00022737"/>
    </source>
</evidence>
<keyword evidence="4 11" id="KW-0732">Signal</keyword>
<comment type="subcellular location">
    <subcellularLocation>
        <location evidence="1">Secreted</location>
    </subcellularLocation>
</comment>
<dbReference type="GO" id="GO:0006915">
    <property type="term" value="P:apoptotic process"/>
    <property type="evidence" value="ECO:0007669"/>
    <property type="project" value="UniProtKB-KW"/>
</dbReference>
<reference evidence="13 14" key="1">
    <citation type="submission" date="2019-04" db="EMBL/GenBank/DDBJ databases">
        <title>Chromosome genome assembly for Takifugu flavidus.</title>
        <authorList>
            <person name="Xiao S."/>
        </authorList>
    </citation>
    <scope>NUCLEOTIDE SEQUENCE [LARGE SCALE GENOMIC DNA]</scope>
    <source>
        <strain evidence="13">HTHZ2018</strain>
        <tissue evidence="13">Muscle</tissue>
    </source>
</reference>
<feature type="compositionally biased region" description="Basic and acidic residues" evidence="9">
    <location>
        <begin position="265"/>
        <end position="275"/>
    </location>
</feature>
<dbReference type="EMBL" id="RHFK02000002">
    <property type="protein sequence ID" value="TWW79050.1"/>
    <property type="molecule type" value="Genomic_DNA"/>
</dbReference>
<dbReference type="InterPro" id="IPR052459">
    <property type="entry name" value="TNFRSF_decoy_receptor"/>
</dbReference>
<gene>
    <name evidence="13" type="ORF">D4764_10G0000800</name>
</gene>
<protein>
    <recommendedName>
        <fullName evidence="12">TNFR-Cys domain-containing protein</fullName>
    </recommendedName>
</protein>
<keyword evidence="3" id="KW-0053">Apoptosis</keyword>
<evidence type="ECO:0000256" key="6">
    <source>
        <dbReference type="ARBA" id="ARBA00023157"/>
    </source>
</evidence>
<dbReference type="InterPro" id="IPR001368">
    <property type="entry name" value="TNFR/NGFR_Cys_rich_reg"/>
</dbReference>
<dbReference type="AlphaFoldDB" id="A0A5C6PLA2"/>
<dbReference type="PANTHER" id="PTHR23097">
    <property type="entry name" value="TUMOR NECROSIS FACTOR RECEPTOR SUPERFAMILY MEMBER"/>
    <property type="match status" value="1"/>
</dbReference>
<comment type="caution">
    <text evidence="13">The sequence shown here is derived from an EMBL/GenBank/DDBJ whole genome shotgun (WGS) entry which is preliminary data.</text>
</comment>
<feature type="disulfide bond" evidence="8">
    <location>
        <begin position="53"/>
        <end position="68"/>
    </location>
</feature>
<evidence type="ECO:0000256" key="4">
    <source>
        <dbReference type="ARBA" id="ARBA00022729"/>
    </source>
</evidence>
<feature type="repeat" description="TNFR-Cys" evidence="8">
    <location>
        <begin position="52"/>
        <end position="95"/>
    </location>
</feature>
<evidence type="ECO:0000313" key="14">
    <source>
        <dbReference type="Proteomes" id="UP000324091"/>
    </source>
</evidence>
<keyword evidence="2" id="KW-0964">Secreted</keyword>
<keyword evidence="14" id="KW-1185">Reference proteome</keyword>
<evidence type="ECO:0000256" key="1">
    <source>
        <dbReference type="ARBA" id="ARBA00004613"/>
    </source>
</evidence>
<keyword evidence="6 8" id="KW-1015">Disulfide bond</keyword>
<evidence type="ECO:0000256" key="11">
    <source>
        <dbReference type="SAM" id="SignalP"/>
    </source>
</evidence>
<dbReference type="Gene3D" id="2.10.50.10">
    <property type="entry name" value="Tumor Necrosis Factor Receptor, subunit A, domain 2"/>
    <property type="match status" value="1"/>
</dbReference>
<dbReference type="Proteomes" id="UP000324091">
    <property type="component" value="Chromosome 10"/>
</dbReference>
<evidence type="ECO:0000256" key="7">
    <source>
        <dbReference type="ARBA" id="ARBA00023180"/>
    </source>
</evidence>
<dbReference type="PROSITE" id="PS50050">
    <property type="entry name" value="TNFR_NGFR_2"/>
    <property type="match status" value="1"/>
</dbReference>
<evidence type="ECO:0000256" key="2">
    <source>
        <dbReference type="ARBA" id="ARBA00022525"/>
    </source>
</evidence>
<feature type="transmembrane region" description="Helical" evidence="10">
    <location>
        <begin position="131"/>
        <end position="154"/>
    </location>
</feature>
<evidence type="ECO:0000256" key="9">
    <source>
        <dbReference type="SAM" id="MobiDB-lite"/>
    </source>
</evidence>
<sequence length="296" mass="32981">MGLVQCFLILCSTLMALSFPPREVTQYHIINRRSCKMCSAGEYQKTCTECAPCPAGSFTTRQNREDRCSSCSRDCRPNFHLKVIQNCTDKSDVKCVCEEGYMCTQEVPFSANCRYCERIPETDTVDKMNGLLPSTVTFLFAGAFVALVVLGYIGRLQIQSCFKRAVAVLMLCNKGGRKAPHKSKESTHHVPRDSFSAQQQPLPLPAANLGPVHVHNPGTIIFSLLSQFTGQVGPTIEDRSTAERETGDERDCPVFQPAPSPSIHISEEERSRESDSIFFPFQEQGKDCHISKEEVL</sequence>
<feature type="region of interest" description="Disordered" evidence="9">
    <location>
        <begin position="177"/>
        <end position="197"/>
    </location>
</feature>
<feature type="domain" description="TNFR-Cys" evidence="12">
    <location>
        <begin position="52"/>
        <end position="95"/>
    </location>
</feature>
<evidence type="ECO:0000259" key="12">
    <source>
        <dbReference type="PROSITE" id="PS50050"/>
    </source>
</evidence>
<dbReference type="GO" id="GO:0005576">
    <property type="term" value="C:extracellular region"/>
    <property type="evidence" value="ECO:0007669"/>
    <property type="project" value="UniProtKB-SubCell"/>
</dbReference>
<name>A0A5C6PLA2_9TELE</name>
<evidence type="ECO:0000313" key="13">
    <source>
        <dbReference type="EMBL" id="TWW79050.1"/>
    </source>
</evidence>
<dbReference type="SUPFAM" id="SSF57586">
    <property type="entry name" value="TNF receptor-like"/>
    <property type="match status" value="2"/>
</dbReference>
<feature type="chain" id="PRO_5022742286" description="TNFR-Cys domain-containing protein" evidence="11">
    <location>
        <begin position="19"/>
        <end position="296"/>
    </location>
</feature>
<comment type="caution">
    <text evidence="8">Lacks conserved residue(s) required for the propagation of feature annotation.</text>
</comment>
<feature type="signal peptide" evidence="11">
    <location>
        <begin position="1"/>
        <end position="18"/>
    </location>
</feature>
<evidence type="ECO:0000256" key="10">
    <source>
        <dbReference type="SAM" id="Phobius"/>
    </source>
</evidence>
<keyword evidence="5" id="KW-0677">Repeat</keyword>
<keyword evidence="10" id="KW-0812">Transmembrane</keyword>
<proteinExistence type="predicted"/>
<feature type="compositionally biased region" description="Basic and acidic residues" evidence="9">
    <location>
        <begin position="236"/>
        <end position="252"/>
    </location>
</feature>
<dbReference type="PANTHER" id="PTHR23097:SF181">
    <property type="entry name" value="CASPASE-8-LIKE"/>
    <property type="match status" value="1"/>
</dbReference>
<feature type="region of interest" description="Disordered" evidence="9">
    <location>
        <begin position="234"/>
        <end position="285"/>
    </location>
</feature>
<dbReference type="CDD" id="cd00185">
    <property type="entry name" value="TNFRSF"/>
    <property type="match status" value="1"/>
</dbReference>
<dbReference type="SMART" id="SM00208">
    <property type="entry name" value="TNFR"/>
    <property type="match status" value="1"/>
</dbReference>
<accession>A0A5C6PLA2</accession>
<keyword evidence="10" id="KW-1133">Transmembrane helix</keyword>
<feature type="compositionally biased region" description="Basic and acidic residues" evidence="9">
    <location>
        <begin position="182"/>
        <end position="192"/>
    </location>
</feature>
<keyword evidence="10" id="KW-0472">Membrane</keyword>
<keyword evidence="7" id="KW-0325">Glycoprotein</keyword>